<feature type="region of interest" description="Disordered" evidence="2">
    <location>
        <begin position="226"/>
        <end position="248"/>
    </location>
</feature>
<evidence type="ECO:0000256" key="2">
    <source>
        <dbReference type="SAM" id="MobiDB-lite"/>
    </source>
</evidence>
<evidence type="ECO:0000259" key="4">
    <source>
        <dbReference type="PROSITE" id="PS50050"/>
    </source>
</evidence>
<dbReference type="Gene3D" id="2.10.50.10">
    <property type="entry name" value="Tumor Necrosis Factor Receptor, subunit A, domain 2"/>
    <property type="match status" value="2"/>
</dbReference>
<dbReference type="PANTHER" id="PTHR47607:SF1">
    <property type="entry name" value="TUMOR NECROSIS FACTOR RECEPTOR SUPERFAMILY MEMBER 3"/>
    <property type="match status" value="1"/>
</dbReference>
<dbReference type="InterPro" id="IPR001368">
    <property type="entry name" value="TNFR/NGFR_Cys_rich_reg"/>
</dbReference>
<feature type="compositionally biased region" description="Basic and acidic residues" evidence="2">
    <location>
        <begin position="411"/>
        <end position="426"/>
    </location>
</feature>
<feature type="compositionally biased region" description="Polar residues" evidence="2">
    <location>
        <begin position="229"/>
        <end position="238"/>
    </location>
</feature>
<gene>
    <name evidence="5" type="ORF">P7K49_019161</name>
</gene>
<accession>A0ABQ9UWQ5</accession>
<feature type="region of interest" description="Disordered" evidence="2">
    <location>
        <begin position="479"/>
        <end position="500"/>
    </location>
</feature>
<name>A0ABQ9UWQ5_SAGOE</name>
<reference evidence="5 6" key="1">
    <citation type="submission" date="2023-05" db="EMBL/GenBank/DDBJ databases">
        <title>B98-5 Cell Line De Novo Hybrid Assembly: An Optical Mapping Approach.</title>
        <authorList>
            <person name="Kananen K."/>
            <person name="Auerbach J.A."/>
            <person name="Kautto E."/>
            <person name="Blachly J.S."/>
        </authorList>
    </citation>
    <scope>NUCLEOTIDE SEQUENCE [LARGE SCALE GENOMIC DNA]</scope>
    <source>
        <strain evidence="5">B95-8</strain>
        <tissue evidence="5">Cell line</tissue>
    </source>
</reference>
<dbReference type="EMBL" id="JASSZA010000009">
    <property type="protein sequence ID" value="KAK2101495.1"/>
    <property type="molecule type" value="Genomic_DNA"/>
</dbReference>
<feature type="disulfide bond" evidence="1">
    <location>
        <begin position="197"/>
        <end position="212"/>
    </location>
</feature>
<feature type="repeat" description="TNFR-Cys" evidence="1">
    <location>
        <begin position="196"/>
        <end position="237"/>
    </location>
</feature>
<dbReference type="SMART" id="SM00208">
    <property type="entry name" value="TNFR"/>
    <property type="match status" value="2"/>
</dbReference>
<keyword evidence="3" id="KW-0812">Transmembrane</keyword>
<keyword evidence="1" id="KW-1015">Disulfide bond</keyword>
<protein>
    <recommendedName>
        <fullName evidence="4">TNFR-Cys domain-containing protein</fullName>
    </recommendedName>
</protein>
<organism evidence="5 6">
    <name type="scientific">Saguinus oedipus</name>
    <name type="common">Cotton-top tamarin</name>
    <name type="synonym">Oedipomidas oedipus</name>
    <dbReference type="NCBI Taxonomy" id="9490"/>
    <lineage>
        <taxon>Eukaryota</taxon>
        <taxon>Metazoa</taxon>
        <taxon>Chordata</taxon>
        <taxon>Craniata</taxon>
        <taxon>Vertebrata</taxon>
        <taxon>Euteleostomi</taxon>
        <taxon>Mammalia</taxon>
        <taxon>Eutheria</taxon>
        <taxon>Euarchontoglires</taxon>
        <taxon>Primates</taxon>
        <taxon>Haplorrhini</taxon>
        <taxon>Platyrrhini</taxon>
        <taxon>Cebidae</taxon>
        <taxon>Callitrichinae</taxon>
        <taxon>Saguinus</taxon>
    </lineage>
</organism>
<dbReference type="InterPro" id="IPR017349">
    <property type="entry name" value="TNFR_3_LTBR"/>
</dbReference>
<feature type="compositionally biased region" description="Pro residues" evidence="2">
    <location>
        <begin position="528"/>
        <end position="557"/>
    </location>
</feature>
<proteinExistence type="predicted"/>
<feature type="region of interest" description="Disordered" evidence="2">
    <location>
        <begin position="526"/>
        <end position="566"/>
    </location>
</feature>
<comment type="caution">
    <text evidence="5">The sequence shown here is derived from an EMBL/GenBank/DDBJ whole genome shotgun (WGS) entry which is preliminary data.</text>
</comment>
<dbReference type="Proteomes" id="UP001266305">
    <property type="component" value="Unassembled WGS sequence"/>
</dbReference>
<dbReference type="PROSITE" id="PS50050">
    <property type="entry name" value="TNFR_NGFR_2"/>
    <property type="match status" value="1"/>
</dbReference>
<keyword evidence="3" id="KW-1133">Transmembrane helix</keyword>
<keyword evidence="6" id="KW-1185">Reference proteome</keyword>
<dbReference type="SUPFAM" id="SSF57586">
    <property type="entry name" value="TNF receptor-like"/>
    <property type="match status" value="1"/>
</dbReference>
<feature type="region of interest" description="Disordered" evidence="2">
    <location>
        <begin position="408"/>
        <end position="442"/>
    </location>
</feature>
<evidence type="ECO:0000256" key="1">
    <source>
        <dbReference type="PROSITE-ProRule" id="PRU00206"/>
    </source>
</evidence>
<evidence type="ECO:0000313" key="6">
    <source>
        <dbReference type="Proteomes" id="UP001266305"/>
    </source>
</evidence>
<dbReference type="Pfam" id="PF00020">
    <property type="entry name" value="TNFR_c6"/>
    <property type="match status" value="1"/>
</dbReference>
<keyword evidence="3" id="KW-0472">Membrane</keyword>
<evidence type="ECO:0000256" key="3">
    <source>
        <dbReference type="SAM" id="Phobius"/>
    </source>
</evidence>
<sequence length="589" mass="62868">MCLVGGELDPLDLSLSLSPPVSPPVMGLEEIAPCTSKRKTQCRCKPGMFCAAESSECTHCELLSDCPPGTEAELKGQRSLRAGCEKEAGCQGSRVAAGNMRITEGVWRDWNWGRCKGHTRGFLSVLGSLGKVVGSKAELGKGESYGVGQMGKEEAIPGLKGNSQWAKGSSLLPIHPSWHAFLLPDEVGKGNSHCIPCKAGHFQNTSSLSARCQPHTRCEDQGLVETAPGTAQSDTSCRNPLEPLPPEMPALTPRERAITHCYGSKLEKLNSSLSFLPLLEPALSKGWKICKPCSLRDLESSSFSSPLPFWGLSSPLLSAFLAGTMLMLAILLPLAFFVLLAVVFACIWKSHPSLCRKLGRKGLDAVDGWRWEPEGGIFNFPGATLHTLKTPSADPQHRHPYLHPAAYSEAGDERDSGSLLKRHPEGEGSNPAAGSWEPPKANLHSLDLEQPLLPNSGDVSPVSTGLPTNSALEEGVLQQQSPLGQMREPQLEPGEQGQVPHGTNGIHVTGGSMTITGNIYIYNGPVLGGPPGPGDPPATPEPPYPIPEEGDPGPPWLSTPSQEDGKAWHLAETEHCDTIPSNSHPICHP</sequence>
<dbReference type="PANTHER" id="PTHR47607">
    <property type="entry name" value="TUMOR NECROSIS FACTOR RECEPTOR SUBFAMILY MEMBER 3"/>
    <property type="match status" value="1"/>
</dbReference>
<feature type="transmembrane region" description="Helical" evidence="3">
    <location>
        <begin position="316"/>
        <end position="348"/>
    </location>
</feature>
<comment type="caution">
    <text evidence="1">Lacks conserved residue(s) required for the propagation of feature annotation.</text>
</comment>
<feature type="domain" description="TNFR-Cys" evidence="4">
    <location>
        <begin position="196"/>
        <end position="237"/>
    </location>
</feature>
<evidence type="ECO:0000313" key="5">
    <source>
        <dbReference type="EMBL" id="KAK2101495.1"/>
    </source>
</evidence>